<dbReference type="PANTHER" id="PTHR43861:SF1">
    <property type="entry name" value="TRANS-ACONITATE 2-METHYLTRANSFERASE"/>
    <property type="match status" value="1"/>
</dbReference>
<keyword evidence="2" id="KW-0808">Transferase</keyword>
<evidence type="ECO:0000313" key="5">
    <source>
        <dbReference type="Proteomes" id="UP000008461"/>
    </source>
</evidence>
<reference evidence="4 5" key="1">
    <citation type="journal article" date="2011" name="Stand. Genomic Sci.">
        <title>Complete genome sequence of Haliscomenobacter hydrossis type strain (O).</title>
        <authorList>
            <consortium name="US DOE Joint Genome Institute (JGI-PGF)"/>
            <person name="Daligault H."/>
            <person name="Lapidus A."/>
            <person name="Zeytun A."/>
            <person name="Nolan M."/>
            <person name="Lucas S."/>
            <person name="Del Rio T.G."/>
            <person name="Tice H."/>
            <person name="Cheng J.F."/>
            <person name="Tapia R."/>
            <person name="Han C."/>
            <person name="Goodwin L."/>
            <person name="Pitluck S."/>
            <person name="Liolios K."/>
            <person name="Pagani I."/>
            <person name="Ivanova N."/>
            <person name="Huntemann M."/>
            <person name="Mavromatis K."/>
            <person name="Mikhailova N."/>
            <person name="Pati A."/>
            <person name="Chen A."/>
            <person name="Palaniappan K."/>
            <person name="Land M."/>
            <person name="Hauser L."/>
            <person name="Brambilla E.M."/>
            <person name="Rohde M."/>
            <person name="Verbarg S."/>
            <person name="Goker M."/>
            <person name="Bristow J."/>
            <person name="Eisen J.A."/>
            <person name="Markowitz V."/>
            <person name="Hugenholtz P."/>
            <person name="Kyrpides N.C."/>
            <person name="Klenk H.P."/>
            <person name="Woyke T."/>
        </authorList>
    </citation>
    <scope>NUCLEOTIDE SEQUENCE [LARGE SCALE GENOMIC DNA]</scope>
    <source>
        <strain evidence="5">ATCC 27775 / DSM 1100 / LMG 10767 / O</strain>
    </source>
</reference>
<dbReference type="InterPro" id="IPR041698">
    <property type="entry name" value="Methyltransf_25"/>
</dbReference>
<accession>F4L7C0</accession>
<dbReference type="GO" id="GO:0032259">
    <property type="term" value="P:methylation"/>
    <property type="evidence" value="ECO:0007669"/>
    <property type="project" value="UniProtKB-KW"/>
</dbReference>
<dbReference type="eggNOG" id="COG4106">
    <property type="taxonomic scope" value="Bacteria"/>
</dbReference>
<name>F4L7C0_HALH1</name>
<protein>
    <submittedName>
        <fullName evidence="4">Methyltransferase type 11</fullName>
    </submittedName>
</protein>
<keyword evidence="1 4" id="KW-0489">Methyltransferase</keyword>
<evidence type="ECO:0000259" key="3">
    <source>
        <dbReference type="Pfam" id="PF13649"/>
    </source>
</evidence>
<dbReference type="EMBL" id="CP002691">
    <property type="protein sequence ID" value="AEE53147.1"/>
    <property type="molecule type" value="Genomic_DNA"/>
</dbReference>
<dbReference type="STRING" id="760192.Halhy_5322"/>
<dbReference type="OrthoDB" id="9789123at2"/>
<evidence type="ECO:0000313" key="4">
    <source>
        <dbReference type="EMBL" id="AEE53147.1"/>
    </source>
</evidence>
<keyword evidence="5" id="KW-1185">Reference proteome</keyword>
<dbReference type="Gene3D" id="3.40.50.150">
    <property type="entry name" value="Vaccinia Virus protein VP39"/>
    <property type="match status" value="1"/>
</dbReference>
<evidence type="ECO:0000256" key="2">
    <source>
        <dbReference type="ARBA" id="ARBA00022679"/>
    </source>
</evidence>
<evidence type="ECO:0000256" key="1">
    <source>
        <dbReference type="ARBA" id="ARBA00022603"/>
    </source>
</evidence>
<reference key="2">
    <citation type="submission" date="2011-04" db="EMBL/GenBank/DDBJ databases">
        <title>Complete sequence of chromosome of Haliscomenobacter hydrossis DSM 1100.</title>
        <authorList>
            <consortium name="US DOE Joint Genome Institute (JGI-PGF)"/>
            <person name="Lucas S."/>
            <person name="Han J."/>
            <person name="Lapidus A."/>
            <person name="Bruce D."/>
            <person name="Goodwin L."/>
            <person name="Pitluck S."/>
            <person name="Peters L."/>
            <person name="Kyrpides N."/>
            <person name="Mavromatis K."/>
            <person name="Ivanova N."/>
            <person name="Ovchinnikova G."/>
            <person name="Pagani I."/>
            <person name="Daligault H."/>
            <person name="Detter J.C."/>
            <person name="Han C."/>
            <person name="Land M."/>
            <person name="Hauser L."/>
            <person name="Markowitz V."/>
            <person name="Cheng J.-F."/>
            <person name="Hugenholtz P."/>
            <person name="Woyke T."/>
            <person name="Wu D."/>
            <person name="Verbarg S."/>
            <person name="Frueling A."/>
            <person name="Brambilla E."/>
            <person name="Klenk H.-P."/>
            <person name="Eisen J.A."/>
        </authorList>
    </citation>
    <scope>NUCLEOTIDE SEQUENCE</scope>
    <source>
        <strain>DSM 1100</strain>
    </source>
</reference>
<dbReference type="Gene3D" id="2.20.130.10">
    <property type="entry name" value="CAC2371-like domains"/>
    <property type="match status" value="1"/>
</dbReference>
<dbReference type="InterPro" id="IPR029063">
    <property type="entry name" value="SAM-dependent_MTases_sf"/>
</dbReference>
<dbReference type="AlphaFoldDB" id="F4L7C0"/>
<organism evidence="4 5">
    <name type="scientific">Haliscomenobacter hydrossis (strain ATCC 27775 / DSM 1100 / LMG 10767 / O)</name>
    <dbReference type="NCBI Taxonomy" id="760192"/>
    <lineage>
        <taxon>Bacteria</taxon>
        <taxon>Pseudomonadati</taxon>
        <taxon>Bacteroidota</taxon>
        <taxon>Saprospiria</taxon>
        <taxon>Saprospirales</taxon>
        <taxon>Haliscomenobacteraceae</taxon>
        <taxon>Haliscomenobacter</taxon>
    </lineage>
</organism>
<dbReference type="GO" id="GO:0008168">
    <property type="term" value="F:methyltransferase activity"/>
    <property type="evidence" value="ECO:0007669"/>
    <property type="project" value="UniProtKB-KW"/>
</dbReference>
<proteinExistence type="predicted"/>
<dbReference type="PANTHER" id="PTHR43861">
    <property type="entry name" value="TRANS-ACONITATE 2-METHYLTRANSFERASE-RELATED"/>
    <property type="match status" value="1"/>
</dbReference>
<sequence length="252" mass="28840">MNKLYTEYAQLYHLMYQSFIDYSAEYQYYQEILAEFHCKSILEVACGTGQLGRRFVDAGYTHQGLDMSAEMLQVAQEILPGGTFHQQDMRHIKLADTFDAALITARSVSHLLSNPDVIQTFAGIKNVLHPGGILVFDFIDANTYIPHIQANPSVTHEVNTLEGTFKRESQYLFNVAKGWQCTWKSSYYQQINGAYVPIGTDEDELRVFTEDEMELLLQLSGLKVIKFLKRPSYAYDTKVVIAQTYFTTDSHR</sequence>
<feature type="domain" description="Methyltransferase" evidence="3">
    <location>
        <begin position="41"/>
        <end position="132"/>
    </location>
</feature>
<dbReference type="CDD" id="cd02440">
    <property type="entry name" value="AdoMet_MTases"/>
    <property type="match status" value="1"/>
</dbReference>
<dbReference type="Pfam" id="PF13649">
    <property type="entry name" value="Methyltransf_25"/>
    <property type="match status" value="1"/>
</dbReference>
<dbReference type="KEGG" id="hhy:Halhy_5322"/>
<dbReference type="SUPFAM" id="SSF53335">
    <property type="entry name" value="S-adenosyl-L-methionine-dependent methyltransferases"/>
    <property type="match status" value="1"/>
</dbReference>
<dbReference type="HOGENOM" id="CLU_069129_2_0_10"/>
<dbReference type="Proteomes" id="UP000008461">
    <property type="component" value="Chromosome"/>
</dbReference>
<dbReference type="RefSeq" id="WP_013767681.1">
    <property type="nucleotide sequence ID" value="NC_015510.1"/>
</dbReference>
<gene>
    <name evidence="4" type="ordered locus">Halhy_5322</name>
</gene>